<dbReference type="InterPro" id="IPR036397">
    <property type="entry name" value="RNaseH_sf"/>
</dbReference>
<dbReference type="PANTHER" id="PTHR48475">
    <property type="entry name" value="RIBONUCLEASE H"/>
    <property type="match status" value="1"/>
</dbReference>
<dbReference type="GO" id="GO:0004523">
    <property type="term" value="F:RNA-DNA hybrid ribonuclease activity"/>
    <property type="evidence" value="ECO:0007669"/>
    <property type="project" value="InterPro"/>
</dbReference>
<proteinExistence type="predicted"/>
<name>A0A0G0VFE6_9BACT</name>
<dbReference type="CDD" id="cd09279">
    <property type="entry name" value="RNase_HI_like"/>
    <property type="match status" value="1"/>
</dbReference>
<dbReference type="SUPFAM" id="SSF53098">
    <property type="entry name" value="Ribonuclease H-like"/>
    <property type="match status" value="1"/>
</dbReference>
<dbReference type="AlphaFoldDB" id="A0A0G0VFE6"/>
<dbReference type="STRING" id="1618563.UU12_C0017G0021"/>
<organism evidence="2 3">
    <name type="scientific">Candidatus Woesebacteria bacterium GW2011_GWA2_40_7b</name>
    <dbReference type="NCBI Taxonomy" id="1618563"/>
    <lineage>
        <taxon>Bacteria</taxon>
        <taxon>Candidatus Woeseibacteriota</taxon>
    </lineage>
</organism>
<dbReference type="EMBL" id="LBZK01000017">
    <property type="protein sequence ID" value="KKR70770.1"/>
    <property type="molecule type" value="Genomic_DNA"/>
</dbReference>
<dbReference type="GO" id="GO:0003676">
    <property type="term" value="F:nucleic acid binding"/>
    <property type="evidence" value="ECO:0007669"/>
    <property type="project" value="InterPro"/>
</dbReference>
<evidence type="ECO:0000313" key="3">
    <source>
        <dbReference type="Proteomes" id="UP000034562"/>
    </source>
</evidence>
<evidence type="ECO:0000313" key="2">
    <source>
        <dbReference type="EMBL" id="KKR70770.1"/>
    </source>
</evidence>
<accession>A0A0G0VFE6</accession>
<dbReference type="PROSITE" id="PS50879">
    <property type="entry name" value="RNASE_H_1"/>
    <property type="match status" value="1"/>
</dbReference>
<reference evidence="2 3" key="1">
    <citation type="journal article" date="2015" name="Nature">
        <title>rRNA introns, odd ribosomes, and small enigmatic genomes across a large radiation of phyla.</title>
        <authorList>
            <person name="Brown C.T."/>
            <person name="Hug L.A."/>
            <person name="Thomas B.C."/>
            <person name="Sharon I."/>
            <person name="Castelle C.J."/>
            <person name="Singh A."/>
            <person name="Wilkins M.J."/>
            <person name="Williams K.H."/>
            <person name="Banfield J.F."/>
        </authorList>
    </citation>
    <scope>NUCLEOTIDE SEQUENCE [LARGE SCALE GENOMIC DNA]</scope>
</reference>
<comment type="caution">
    <text evidence="2">The sequence shown here is derived from an EMBL/GenBank/DDBJ whole genome shotgun (WGS) entry which is preliminary data.</text>
</comment>
<dbReference type="Proteomes" id="UP000034562">
    <property type="component" value="Unassembled WGS sequence"/>
</dbReference>
<feature type="domain" description="RNase H type-1" evidence="1">
    <location>
        <begin position="1"/>
        <end position="137"/>
    </location>
</feature>
<gene>
    <name evidence="2" type="ORF">UU12_C0017G0021</name>
</gene>
<dbReference type="PANTHER" id="PTHR48475:SF1">
    <property type="entry name" value="RNASE H TYPE-1 DOMAIN-CONTAINING PROTEIN"/>
    <property type="match status" value="1"/>
</dbReference>
<dbReference type="InterPro" id="IPR002156">
    <property type="entry name" value="RNaseH_domain"/>
</dbReference>
<evidence type="ECO:0000259" key="1">
    <source>
        <dbReference type="PROSITE" id="PS50879"/>
    </source>
</evidence>
<protein>
    <submittedName>
        <fullName evidence="2">Ribonuclease HI</fullName>
    </submittedName>
</protein>
<dbReference type="Gene3D" id="3.30.420.10">
    <property type="entry name" value="Ribonuclease H-like superfamily/Ribonuclease H"/>
    <property type="match status" value="1"/>
</dbReference>
<sequence length="145" mass="16079">MENALTIHSDGGARGNPGPGACAFIVEQNGRVVTKGSKYLGKVTNNFAEYSGVLLALDWLLNKSPFTNHHSPIIFLMDSELVVRQLTGLYKVKDENLKKLFTEVKKLTTEISSDIIFKNIPREQNKPADLLVNEELDNKASGNFM</sequence>
<dbReference type="Pfam" id="PF13456">
    <property type="entry name" value="RVT_3"/>
    <property type="match status" value="1"/>
</dbReference>
<dbReference type="InterPro" id="IPR012337">
    <property type="entry name" value="RNaseH-like_sf"/>
</dbReference>